<dbReference type="Proteomes" id="UP001165135">
    <property type="component" value="Unassembled WGS sequence"/>
</dbReference>
<organism evidence="2 3">
    <name type="scientific">Actinoallomurus iriomotensis</name>
    <dbReference type="NCBI Taxonomy" id="478107"/>
    <lineage>
        <taxon>Bacteria</taxon>
        <taxon>Bacillati</taxon>
        <taxon>Actinomycetota</taxon>
        <taxon>Actinomycetes</taxon>
        <taxon>Streptosporangiales</taxon>
        <taxon>Thermomonosporaceae</taxon>
        <taxon>Actinoallomurus</taxon>
    </lineage>
</organism>
<reference evidence="2" key="1">
    <citation type="submission" date="2023-03" db="EMBL/GenBank/DDBJ databases">
        <title>Actinoallomurus iriomotensis NBRC 103681.</title>
        <authorList>
            <person name="Ichikawa N."/>
            <person name="Sato H."/>
            <person name="Tonouchi N."/>
        </authorList>
    </citation>
    <scope>NUCLEOTIDE SEQUENCE</scope>
    <source>
        <strain evidence="2">NBRC 103681</strain>
    </source>
</reference>
<dbReference type="InterPro" id="IPR027417">
    <property type="entry name" value="P-loop_NTPase"/>
</dbReference>
<feature type="compositionally biased region" description="Low complexity" evidence="1">
    <location>
        <begin position="439"/>
        <end position="449"/>
    </location>
</feature>
<gene>
    <name evidence="2" type="ORF">Airi01_087680</name>
</gene>
<accession>A0A9W6RQA3</accession>
<sequence>MATPRMRTDSVTRARLGPRVLAELEANLWPVDCQTCGRSLGRWGSPALEARGEDGLATASLHHQRCRPPAWVEGDLQATGRPHLTWRAGCFRLPPGEMPLFLVNPSYECALLREDDGWRVANLELFTRLGFGLEFPSRPLPPLPALSASIDGDRIRVDVDVDVRHESAVLHAWHDVPIALDIARVTHEWGTIMVAVTTLMDVSRRFTVGQVMDLMAAGGIALAQAPLVSVSYAPQAQKLKPRDTSDRQVTAFSLAAEAIQRTFALEVDDRQVAAGFALSDGKTLLIRHLTGRDRIAVLFLLSVYYALWSRYGDGEPKRACGVHLIAPDAASADELAEFFSAAGETGVLESVGRLGASPLSNEGSTAYLSDAVIGTAEHFAAAFSAYRDAGDDWSLHASRGYIATQLRPPAQDSGPAPAQANRQPHHRARLRDRDERADGAPTDLDLLRPPRTRPRLQPRRPNVRLRHHRARRLRSSTRNPLRLRTRPRRHNPPRQPPLRIRARCRRRDRNLQAMGTRLRRRPLLRSPEVTHSD</sequence>
<comment type="caution">
    <text evidence="2">The sequence shown here is derived from an EMBL/GenBank/DDBJ whole genome shotgun (WGS) entry which is preliminary data.</text>
</comment>
<dbReference type="Gene3D" id="3.40.50.300">
    <property type="entry name" value="P-loop containing nucleotide triphosphate hydrolases"/>
    <property type="match status" value="1"/>
</dbReference>
<name>A0A9W6RQA3_9ACTN</name>
<proteinExistence type="predicted"/>
<feature type="compositionally biased region" description="Basic residues" evidence="1">
    <location>
        <begin position="450"/>
        <end position="492"/>
    </location>
</feature>
<evidence type="ECO:0000313" key="3">
    <source>
        <dbReference type="Proteomes" id="UP001165135"/>
    </source>
</evidence>
<dbReference type="AlphaFoldDB" id="A0A9W6RQA3"/>
<evidence type="ECO:0000313" key="2">
    <source>
        <dbReference type="EMBL" id="GLY80501.1"/>
    </source>
</evidence>
<dbReference type="EMBL" id="BSTJ01000015">
    <property type="protein sequence ID" value="GLY80501.1"/>
    <property type="molecule type" value="Genomic_DNA"/>
</dbReference>
<evidence type="ECO:0000256" key="1">
    <source>
        <dbReference type="SAM" id="MobiDB-lite"/>
    </source>
</evidence>
<protein>
    <submittedName>
        <fullName evidence="2">Uncharacterized protein</fullName>
    </submittedName>
</protein>
<feature type="region of interest" description="Disordered" evidence="1">
    <location>
        <begin position="406"/>
        <end position="533"/>
    </location>
</feature>